<name>A0ABP3H1C1_9ACTN</name>
<comment type="subcellular location">
    <subcellularLocation>
        <location evidence="1">Membrane</location>
        <topology evidence="1">Multi-pass membrane protein</topology>
    </subcellularLocation>
</comment>
<dbReference type="EMBL" id="BAAABM010000053">
    <property type="protein sequence ID" value="GAA0359995.1"/>
    <property type="molecule type" value="Genomic_DNA"/>
</dbReference>
<gene>
    <name evidence="7" type="ORF">GCM10010151_57260</name>
</gene>
<keyword evidence="3" id="KW-1133">Transmembrane helix</keyword>
<comment type="caution">
    <text evidence="7">The sequence shown here is derived from an EMBL/GenBank/DDBJ whole genome shotgun (WGS) entry which is preliminary data.</text>
</comment>
<feature type="domain" description="Membrane transport protein MMPL" evidence="6">
    <location>
        <begin position="26"/>
        <end position="118"/>
    </location>
</feature>
<feature type="region of interest" description="Disordered" evidence="5">
    <location>
        <begin position="1"/>
        <end position="35"/>
    </location>
</feature>
<proteinExistence type="predicted"/>
<keyword evidence="8" id="KW-1185">Reference proteome</keyword>
<evidence type="ECO:0000256" key="3">
    <source>
        <dbReference type="ARBA" id="ARBA00022989"/>
    </source>
</evidence>
<organism evidence="7 8">
    <name type="scientific">Actinoallomurus spadix</name>
    <dbReference type="NCBI Taxonomy" id="79912"/>
    <lineage>
        <taxon>Bacteria</taxon>
        <taxon>Bacillati</taxon>
        <taxon>Actinomycetota</taxon>
        <taxon>Actinomycetes</taxon>
        <taxon>Streptosporangiales</taxon>
        <taxon>Thermomonosporaceae</taxon>
        <taxon>Actinoallomurus</taxon>
    </lineage>
</organism>
<sequence length="151" mass="15933">MHQGKTVAGDDAPAGRRKGVLGTRKSNGRQVTAGGNKAAVEATLGSLHGGAQVASTTDPYETGAVSKDGTIAYSTITYSADAVDLTESTKSALENAASQARHAGLTVEIGGSALDAEEEPAVRRRSSAWWWWRRWCSSSPSGRWPRPDCRC</sequence>
<keyword evidence="4" id="KW-0472">Membrane</keyword>
<evidence type="ECO:0000256" key="2">
    <source>
        <dbReference type="ARBA" id="ARBA00022692"/>
    </source>
</evidence>
<dbReference type="InterPro" id="IPR004869">
    <property type="entry name" value="MMPL_dom"/>
</dbReference>
<evidence type="ECO:0000256" key="1">
    <source>
        <dbReference type="ARBA" id="ARBA00004141"/>
    </source>
</evidence>
<evidence type="ECO:0000256" key="4">
    <source>
        <dbReference type="ARBA" id="ARBA00023136"/>
    </source>
</evidence>
<evidence type="ECO:0000259" key="6">
    <source>
        <dbReference type="Pfam" id="PF03176"/>
    </source>
</evidence>
<protein>
    <recommendedName>
        <fullName evidence="6">Membrane transport protein MMPL domain-containing protein</fullName>
    </recommendedName>
</protein>
<evidence type="ECO:0000313" key="8">
    <source>
        <dbReference type="Proteomes" id="UP001501822"/>
    </source>
</evidence>
<reference evidence="8" key="1">
    <citation type="journal article" date="2019" name="Int. J. Syst. Evol. Microbiol.">
        <title>The Global Catalogue of Microorganisms (GCM) 10K type strain sequencing project: providing services to taxonomists for standard genome sequencing and annotation.</title>
        <authorList>
            <consortium name="The Broad Institute Genomics Platform"/>
            <consortium name="The Broad Institute Genome Sequencing Center for Infectious Disease"/>
            <person name="Wu L."/>
            <person name="Ma J."/>
        </authorList>
    </citation>
    <scope>NUCLEOTIDE SEQUENCE [LARGE SCALE GENOMIC DNA]</scope>
    <source>
        <strain evidence="8">JCM 3146</strain>
    </source>
</reference>
<evidence type="ECO:0000256" key="5">
    <source>
        <dbReference type="SAM" id="MobiDB-lite"/>
    </source>
</evidence>
<evidence type="ECO:0000313" key="7">
    <source>
        <dbReference type="EMBL" id="GAA0359995.1"/>
    </source>
</evidence>
<keyword evidence="2" id="KW-0812">Transmembrane</keyword>
<dbReference type="Pfam" id="PF03176">
    <property type="entry name" value="MMPL"/>
    <property type="match status" value="1"/>
</dbReference>
<dbReference type="Proteomes" id="UP001501822">
    <property type="component" value="Unassembled WGS sequence"/>
</dbReference>
<accession>A0ABP3H1C1</accession>